<sequence>MYQLWYVLGMEVEKKIQADFFKTEQNNEPVRDFLKALSPEDKKSVGADIMAVEMLWPIGYPMVRKLDTDLWEVRTGISDKRICRIMFTVSGNTMILLHAFVKKTQKTPKEDMELGKKRRNLVLGGQK</sequence>
<protein>
    <recommendedName>
        <fullName evidence="3">RelE/StbE family addiction module toxin</fullName>
    </recommendedName>
</protein>
<comment type="caution">
    <text evidence="1">The sequence shown here is derived from an EMBL/GenBank/DDBJ whole genome shotgun (WGS) entry which is preliminary data.</text>
</comment>
<dbReference type="Pfam" id="PF05973">
    <property type="entry name" value="Gp49"/>
    <property type="match status" value="1"/>
</dbReference>
<evidence type="ECO:0000313" key="2">
    <source>
        <dbReference type="Proteomes" id="UP000014605"/>
    </source>
</evidence>
<gene>
    <name evidence="1" type="ORF">HMPREF1222_02106</name>
</gene>
<name>S3LQI2_9SPIR</name>
<organism evidence="1 2">
    <name type="scientific">Treponema vincentii F0403</name>
    <dbReference type="NCBI Taxonomy" id="1125702"/>
    <lineage>
        <taxon>Bacteria</taxon>
        <taxon>Pseudomonadati</taxon>
        <taxon>Spirochaetota</taxon>
        <taxon>Spirochaetia</taxon>
        <taxon>Spirochaetales</taxon>
        <taxon>Treponemataceae</taxon>
        <taxon>Treponema</taxon>
    </lineage>
</organism>
<dbReference type="HOGENOM" id="CLU_122734_2_0_12"/>
<evidence type="ECO:0008006" key="3">
    <source>
        <dbReference type="Google" id="ProtNLM"/>
    </source>
</evidence>
<dbReference type="PATRIC" id="fig|1125702.3.peg.2177"/>
<accession>S3LQI2</accession>
<dbReference type="InterPro" id="IPR009241">
    <property type="entry name" value="HigB-like"/>
</dbReference>
<dbReference type="Proteomes" id="UP000014605">
    <property type="component" value="Unassembled WGS sequence"/>
</dbReference>
<evidence type="ECO:0000313" key="1">
    <source>
        <dbReference type="EMBL" id="EPF46582.1"/>
    </source>
</evidence>
<dbReference type="EMBL" id="ATFC01000009">
    <property type="protein sequence ID" value="EPF46582.1"/>
    <property type="molecule type" value="Genomic_DNA"/>
</dbReference>
<proteinExistence type="predicted"/>
<keyword evidence="2" id="KW-1185">Reference proteome</keyword>
<dbReference type="AlphaFoldDB" id="S3LQI2"/>
<reference evidence="1 2" key="1">
    <citation type="submission" date="2013-04" db="EMBL/GenBank/DDBJ databases">
        <title>The Genome Sequence of Treponema vincentii F0403.</title>
        <authorList>
            <consortium name="The Broad Institute Genomics Platform"/>
            <person name="Earl A."/>
            <person name="Ward D."/>
            <person name="Feldgarden M."/>
            <person name="Gevers D."/>
            <person name="Leonetti C."/>
            <person name="Izard J."/>
            <person name="Walker B."/>
            <person name="Young S."/>
            <person name="Zeng Q."/>
            <person name="Gargeya S."/>
            <person name="Fitzgerald M."/>
            <person name="Haas B."/>
            <person name="Abouelleil A."/>
            <person name="Allen A.W."/>
            <person name="Alvarado L."/>
            <person name="Arachchi H.M."/>
            <person name="Berlin A.M."/>
            <person name="Chapman S.B."/>
            <person name="Gainer-Dewar J."/>
            <person name="Goldberg J."/>
            <person name="Griggs A."/>
            <person name="Gujja S."/>
            <person name="Hansen M."/>
            <person name="Howarth C."/>
            <person name="Imamovic A."/>
            <person name="Ireland A."/>
            <person name="Larimer J."/>
            <person name="McCowan C."/>
            <person name="Murphy C."/>
            <person name="Pearson M."/>
            <person name="Poon T.W."/>
            <person name="Priest M."/>
            <person name="Roberts A."/>
            <person name="Saif S."/>
            <person name="Shea T."/>
            <person name="Sisk P."/>
            <person name="Sykes S."/>
            <person name="Wortman J."/>
            <person name="Nusbaum C."/>
            <person name="Birren B."/>
        </authorList>
    </citation>
    <scope>NUCLEOTIDE SEQUENCE [LARGE SCALE GENOMIC DNA]</scope>
    <source>
        <strain evidence="1 2">F0403</strain>
    </source>
</reference>